<evidence type="ECO:0000313" key="3">
    <source>
        <dbReference type="Proteomes" id="UP000570166"/>
    </source>
</evidence>
<dbReference type="NCBIfam" id="TIGR04409">
    <property type="entry name" value="LptC_YrbK"/>
    <property type="match status" value="1"/>
</dbReference>
<dbReference type="Gene3D" id="2.60.450.10">
    <property type="entry name" value="Lipopolysaccharide (LPS) transport protein A like domain"/>
    <property type="match status" value="1"/>
</dbReference>
<gene>
    <name evidence="2" type="primary">lptC</name>
    <name evidence="2" type="ORF">HZF05_08045</name>
</gene>
<organism evidence="2 3">
    <name type="scientific">Sphingomonas chungangi</name>
    <dbReference type="NCBI Taxonomy" id="2683589"/>
    <lineage>
        <taxon>Bacteria</taxon>
        <taxon>Pseudomonadati</taxon>
        <taxon>Pseudomonadota</taxon>
        <taxon>Alphaproteobacteria</taxon>
        <taxon>Sphingomonadales</taxon>
        <taxon>Sphingomonadaceae</taxon>
        <taxon>Sphingomonas</taxon>
    </lineage>
</organism>
<sequence length="223" mass="23966">MPDPVAGPLSDVARAERRKRRTWAMPGSSHDRIIAVARLTLPASVLILVLALGFAPLTSGRDISFVLSKDRVAVAKERMRVSQARYRGEDDKGQPFSLTATSAVQQTSADPVVKLDTLAANIALQGGPATLTAPKGTYNMNNQKVGLDGPVAFRSADGYQLDTHDVDLDMQTRKLASRNPVTGKMPLGNFSADRMDADLDGKVVVLNGHARLHITQQKATSPK</sequence>
<dbReference type="RefSeq" id="WP_160366272.1">
    <property type="nucleotide sequence ID" value="NZ_JACEIB010000005.1"/>
</dbReference>
<dbReference type="InterPro" id="IPR010664">
    <property type="entry name" value="LipoPS_assembly_LptC-rel"/>
</dbReference>
<keyword evidence="1" id="KW-0812">Transmembrane</keyword>
<dbReference type="InterPro" id="IPR026265">
    <property type="entry name" value="LptC"/>
</dbReference>
<dbReference type="Pfam" id="PF06835">
    <property type="entry name" value="LptC"/>
    <property type="match status" value="1"/>
</dbReference>
<comment type="caution">
    <text evidence="2">The sequence shown here is derived from an EMBL/GenBank/DDBJ whole genome shotgun (WGS) entry which is preliminary data.</text>
</comment>
<dbReference type="GO" id="GO:0015221">
    <property type="term" value="F:lipopolysaccharide transmembrane transporter activity"/>
    <property type="evidence" value="ECO:0007669"/>
    <property type="project" value="InterPro"/>
</dbReference>
<proteinExistence type="predicted"/>
<accession>A0A838L571</accession>
<keyword evidence="3" id="KW-1185">Reference proteome</keyword>
<reference evidence="2 3" key="1">
    <citation type="submission" date="2020-07" db="EMBL/GenBank/DDBJ databases">
        <authorList>
            <person name="Sun Q."/>
        </authorList>
    </citation>
    <scope>NUCLEOTIDE SEQUENCE [LARGE SCALE GENOMIC DNA]</scope>
    <source>
        <strain evidence="2 3">CGMCC 1.13654</strain>
    </source>
</reference>
<keyword evidence="1" id="KW-1133">Transmembrane helix</keyword>
<dbReference type="GO" id="GO:0005886">
    <property type="term" value="C:plasma membrane"/>
    <property type="evidence" value="ECO:0007669"/>
    <property type="project" value="InterPro"/>
</dbReference>
<dbReference type="AlphaFoldDB" id="A0A838L571"/>
<name>A0A838L571_9SPHN</name>
<evidence type="ECO:0000256" key="1">
    <source>
        <dbReference type="SAM" id="Phobius"/>
    </source>
</evidence>
<evidence type="ECO:0000313" key="2">
    <source>
        <dbReference type="EMBL" id="MBA2934050.1"/>
    </source>
</evidence>
<feature type="transmembrane region" description="Helical" evidence="1">
    <location>
        <begin position="33"/>
        <end position="55"/>
    </location>
</feature>
<dbReference type="EMBL" id="JACEIB010000005">
    <property type="protein sequence ID" value="MBA2934050.1"/>
    <property type="molecule type" value="Genomic_DNA"/>
</dbReference>
<dbReference type="Proteomes" id="UP000570166">
    <property type="component" value="Unassembled WGS sequence"/>
</dbReference>
<keyword evidence="1" id="KW-0472">Membrane</keyword>
<protein>
    <submittedName>
        <fullName evidence="2">LPS export ABC transporter periplasmic protein LptC</fullName>
    </submittedName>
</protein>